<evidence type="ECO:0000313" key="1">
    <source>
        <dbReference type="EMBL" id="MPM38325.1"/>
    </source>
</evidence>
<dbReference type="EMBL" id="VSSQ01008246">
    <property type="protein sequence ID" value="MPM38325.1"/>
    <property type="molecule type" value="Genomic_DNA"/>
</dbReference>
<protein>
    <recommendedName>
        <fullName evidence="2">TonB C-terminal domain-containing protein</fullName>
    </recommendedName>
</protein>
<sequence length="93" mass="10731">MMEYVRDNIQFPSTEADCGFENKIFLTFIIDTTGQTTCVEILRPEPESCILQNGFGDSLIDMIYNMPLWIPGKQNGQKVKVRYNLPIRIDFAH</sequence>
<evidence type="ECO:0008006" key="2">
    <source>
        <dbReference type="Google" id="ProtNLM"/>
    </source>
</evidence>
<dbReference type="Gene3D" id="3.30.1150.10">
    <property type="match status" value="1"/>
</dbReference>
<dbReference type="AlphaFoldDB" id="A0A644ZBS0"/>
<proteinExistence type="predicted"/>
<comment type="caution">
    <text evidence="1">The sequence shown here is derived from an EMBL/GenBank/DDBJ whole genome shotgun (WGS) entry which is preliminary data.</text>
</comment>
<name>A0A644ZBS0_9ZZZZ</name>
<dbReference type="SUPFAM" id="SSF74653">
    <property type="entry name" value="TolA/TonB C-terminal domain"/>
    <property type="match status" value="1"/>
</dbReference>
<organism evidence="1">
    <name type="scientific">bioreactor metagenome</name>
    <dbReference type="NCBI Taxonomy" id="1076179"/>
    <lineage>
        <taxon>unclassified sequences</taxon>
        <taxon>metagenomes</taxon>
        <taxon>ecological metagenomes</taxon>
    </lineage>
</organism>
<reference evidence="1" key="1">
    <citation type="submission" date="2019-08" db="EMBL/GenBank/DDBJ databases">
        <authorList>
            <person name="Kucharzyk K."/>
            <person name="Murdoch R.W."/>
            <person name="Higgins S."/>
            <person name="Loffler F."/>
        </authorList>
    </citation>
    <scope>NUCLEOTIDE SEQUENCE</scope>
</reference>
<accession>A0A644ZBS0</accession>
<gene>
    <name evidence="1" type="ORF">SDC9_84954</name>
</gene>